<dbReference type="GeneID" id="82809441"/>
<keyword evidence="7" id="KW-1185">Reference proteome</keyword>
<reference evidence="5 6" key="1">
    <citation type="submission" date="2018-10" db="EMBL/GenBank/DDBJ databases">
        <title>Phylogenomics of Brevibacillus.</title>
        <authorList>
            <person name="Dunlap C."/>
        </authorList>
    </citation>
    <scope>NUCLEOTIDE SEQUENCE [LARGE SCALE GENOMIC DNA]</scope>
    <source>
        <strain evidence="5 6">NRRL NRS 1219</strain>
    </source>
</reference>
<name>A0A3M8B840_9BACL</name>
<keyword evidence="2" id="KW-0472">Membrane</keyword>
<feature type="compositionally biased region" description="Low complexity" evidence="1">
    <location>
        <begin position="438"/>
        <end position="453"/>
    </location>
</feature>
<accession>A0A3M8B840</accession>
<evidence type="ECO:0000256" key="2">
    <source>
        <dbReference type="SAM" id="Phobius"/>
    </source>
</evidence>
<dbReference type="RefSeq" id="WP_122952560.1">
    <property type="nucleotide sequence ID" value="NZ_BJOD01000037.1"/>
</dbReference>
<dbReference type="InterPro" id="IPR002035">
    <property type="entry name" value="VWF_A"/>
</dbReference>
<organism evidence="5 6">
    <name type="scientific">Brevibacillus agri</name>
    <dbReference type="NCBI Taxonomy" id="51101"/>
    <lineage>
        <taxon>Bacteria</taxon>
        <taxon>Bacillati</taxon>
        <taxon>Bacillota</taxon>
        <taxon>Bacilli</taxon>
        <taxon>Bacillales</taxon>
        <taxon>Paenibacillaceae</taxon>
        <taxon>Brevibacillus</taxon>
    </lineage>
</organism>
<evidence type="ECO:0000256" key="1">
    <source>
        <dbReference type="SAM" id="MobiDB-lite"/>
    </source>
</evidence>
<keyword evidence="2" id="KW-0812">Transmembrane</keyword>
<dbReference type="CDD" id="cd00198">
    <property type="entry name" value="vWFA"/>
    <property type="match status" value="1"/>
</dbReference>
<proteinExistence type="predicted"/>
<reference evidence="4 7" key="2">
    <citation type="submission" date="2019-06" db="EMBL/GenBank/DDBJ databases">
        <title>Whole genome shotgun sequence of Brevibacillus agri NBRC 15538.</title>
        <authorList>
            <person name="Hosoyama A."/>
            <person name="Uohara A."/>
            <person name="Ohji S."/>
            <person name="Ichikawa N."/>
        </authorList>
    </citation>
    <scope>NUCLEOTIDE SEQUENCE [LARGE SCALE GENOMIC DNA]</scope>
    <source>
        <strain evidence="4 7">NBRC 15538</strain>
    </source>
</reference>
<evidence type="ECO:0000313" key="4">
    <source>
        <dbReference type="EMBL" id="GED27206.1"/>
    </source>
</evidence>
<dbReference type="PANTHER" id="PTHR10579">
    <property type="entry name" value="CALCIUM-ACTIVATED CHLORIDE CHANNEL REGULATOR"/>
    <property type="match status" value="1"/>
</dbReference>
<dbReference type="EMBL" id="BJOD01000037">
    <property type="protein sequence ID" value="GED27206.1"/>
    <property type="molecule type" value="Genomic_DNA"/>
</dbReference>
<dbReference type="Proteomes" id="UP000317180">
    <property type="component" value="Unassembled WGS sequence"/>
</dbReference>
<keyword evidence="2" id="KW-1133">Transmembrane helix</keyword>
<gene>
    <name evidence="4" type="ORF">BAG01nite_33080</name>
    <name evidence="5" type="ORF">EB820_04035</name>
</gene>
<dbReference type="Proteomes" id="UP000276178">
    <property type="component" value="Unassembled WGS sequence"/>
</dbReference>
<feature type="domain" description="VWFA" evidence="3">
    <location>
        <begin position="40"/>
        <end position="225"/>
    </location>
</feature>
<evidence type="ECO:0000313" key="6">
    <source>
        <dbReference type="Proteomes" id="UP000276178"/>
    </source>
</evidence>
<sequence>MKKLRFGLWYRYALCLMVLFVSVIYGAHSGFAQTAGNSMDAVLVVDVSNSMTQSDKNKVSNEAMKMFVDMTSIQANKIGVISYTDKIEREKALIQVNSEEDKNDIKAFIDSLQKGAYTDISVGVTEAVKILDAGRDPANAPIIVLLADGNNYLNKASGRTQAQSDQDLQKAVKEAKDKGYPIYTIGLNADGQLNRTTLQQIASETNGKFFETSTADRLPQILSEIFANHLKLKVVPVKSFTANGQAQEVPISIPNASVLEANISIMSPKAVEVKLFDPAGKPVAIPSDQVRLSKSSAYTMVKLVKPQQGDWKLQVKGAPKEKIDINLIFNYDLQLEAEPLQATSFKAGDVVPIKAALVSNGQPITSPDLYKQMKATLIVEDKTDNKTSEVALNNTGSGFAGSFTIPADHAYELKIKAEDTSFYRETKPLVVDASQTAGAGTTKPQQPTTTAPGEQSKPFPWLTVVGGAVLLTLLIGAGLYALALWRKANKGFIGQIAIEIVDEDTGDKSNPQYKKLSAFKGKVKLHQLLQLAPEFAETEKVIFLPGRNDTLIIENRSTCRIEKAGRVLDVSRGKELKKNDRIKISLTNVNKSVYVDYIV</sequence>
<dbReference type="PROSITE" id="PS50234">
    <property type="entry name" value="VWFA"/>
    <property type="match status" value="1"/>
</dbReference>
<feature type="region of interest" description="Disordered" evidence="1">
    <location>
        <begin position="433"/>
        <end position="457"/>
    </location>
</feature>
<dbReference type="Pfam" id="PF00092">
    <property type="entry name" value="VWA"/>
    <property type="match status" value="1"/>
</dbReference>
<dbReference type="AlphaFoldDB" id="A0A3M8B840"/>
<evidence type="ECO:0000259" key="3">
    <source>
        <dbReference type="PROSITE" id="PS50234"/>
    </source>
</evidence>
<dbReference type="SMART" id="SM00327">
    <property type="entry name" value="VWA"/>
    <property type="match status" value="1"/>
</dbReference>
<protein>
    <submittedName>
        <fullName evidence="5">VWA domain-containing protein</fullName>
    </submittedName>
</protein>
<dbReference type="PANTHER" id="PTHR10579:SF43">
    <property type="entry name" value="ZINC FINGER (C3HC4-TYPE RING FINGER) FAMILY PROTEIN"/>
    <property type="match status" value="1"/>
</dbReference>
<evidence type="ECO:0000313" key="7">
    <source>
        <dbReference type="Proteomes" id="UP000317180"/>
    </source>
</evidence>
<dbReference type="Gene3D" id="3.40.50.410">
    <property type="entry name" value="von Willebrand factor, type A domain"/>
    <property type="match status" value="1"/>
</dbReference>
<dbReference type="EMBL" id="RHHN01000012">
    <property type="protein sequence ID" value="RNB59588.1"/>
    <property type="molecule type" value="Genomic_DNA"/>
</dbReference>
<dbReference type="InterPro" id="IPR036465">
    <property type="entry name" value="vWFA_dom_sf"/>
</dbReference>
<comment type="caution">
    <text evidence="5">The sequence shown here is derived from an EMBL/GenBank/DDBJ whole genome shotgun (WGS) entry which is preliminary data.</text>
</comment>
<feature type="transmembrane region" description="Helical" evidence="2">
    <location>
        <begin position="459"/>
        <end position="485"/>
    </location>
</feature>
<evidence type="ECO:0000313" key="5">
    <source>
        <dbReference type="EMBL" id="RNB59588.1"/>
    </source>
</evidence>
<dbReference type="InterPro" id="IPR051266">
    <property type="entry name" value="CLCR"/>
</dbReference>
<dbReference type="OrthoDB" id="2923688at2"/>
<dbReference type="SUPFAM" id="SSF53300">
    <property type="entry name" value="vWA-like"/>
    <property type="match status" value="1"/>
</dbReference>